<proteinExistence type="predicted"/>
<gene>
    <name evidence="1" type="ORF">CfE428DRAFT_2898</name>
</gene>
<accession>B4D1W0</accession>
<reference evidence="1 2" key="1">
    <citation type="journal article" date="2011" name="J. Bacteriol.">
        <title>Genome sequence of Chthoniobacter flavus Ellin428, an aerobic heterotrophic soil bacterium.</title>
        <authorList>
            <person name="Kant R."/>
            <person name="van Passel M.W."/>
            <person name="Palva A."/>
            <person name="Lucas S."/>
            <person name="Lapidus A."/>
            <person name="Glavina Del Rio T."/>
            <person name="Dalin E."/>
            <person name="Tice H."/>
            <person name="Bruce D."/>
            <person name="Goodwin L."/>
            <person name="Pitluck S."/>
            <person name="Larimer F.W."/>
            <person name="Land M.L."/>
            <person name="Hauser L."/>
            <person name="Sangwan P."/>
            <person name="de Vos W.M."/>
            <person name="Janssen P.H."/>
            <person name="Smidt H."/>
        </authorList>
    </citation>
    <scope>NUCLEOTIDE SEQUENCE [LARGE SCALE GENOMIC DNA]</scope>
    <source>
        <strain evidence="1 2">Ellin428</strain>
    </source>
</reference>
<organism evidence="1 2">
    <name type="scientific">Chthoniobacter flavus Ellin428</name>
    <dbReference type="NCBI Taxonomy" id="497964"/>
    <lineage>
        <taxon>Bacteria</taxon>
        <taxon>Pseudomonadati</taxon>
        <taxon>Verrucomicrobiota</taxon>
        <taxon>Spartobacteria</taxon>
        <taxon>Chthoniobacterales</taxon>
        <taxon>Chthoniobacteraceae</taxon>
        <taxon>Chthoniobacter</taxon>
    </lineage>
</organism>
<dbReference type="EMBL" id="ABVL01000007">
    <property type="protein sequence ID" value="EDY19722.1"/>
    <property type="molecule type" value="Genomic_DNA"/>
</dbReference>
<dbReference type="RefSeq" id="WP_006980223.1">
    <property type="nucleotide sequence ID" value="NZ_ABVL01000007.1"/>
</dbReference>
<comment type="caution">
    <text evidence="1">The sequence shown here is derived from an EMBL/GenBank/DDBJ whole genome shotgun (WGS) entry which is preliminary data.</text>
</comment>
<evidence type="ECO:0000313" key="2">
    <source>
        <dbReference type="Proteomes" id="UP000005824"/>
    </source>
</evidence>
<dbReference type="AlphaFoldDB" id="B4D1W0"/>
<dbReference type="InParanoid" id="B4D1W0"/>
<name>B4D1W0_9BACT</name>
<evidence type="ECO:0000313" key="1">
    <source>
        <dbReference type="EMBL" id="EDY19722.1"/>
    </source>
</evidence>
<sequence>MTKPQCGNRALPEVTGESFREITVAQGSGRDGFETIRIFADGTGYAVARIGDSRAVRIPLHLSPPQLALLLRAIQQDRLRDIQGLYSSGIQDGTQGFVELVTSRGRVYAWLDNYFEPVSSLFAFCNQHIWPEVRRRTPAHQRPRHLNLQEEYERVFRGKT</sequence>
<dbReference type="Proteomes" id="UP000005824">
    <property type="component" value="Unassembled WGS sequence"/>
</dbReference>
<protein>
    <submittedName>
        <fullName evidence="1">Uncharacterized protein</fullName>
    </submittedName>
</protein>
<keyword evidence="2" id="KW-1185">Reference proteome</keyword>